<dbReference type="SUPFAM" id="SSF48452">
    <property type="entry name" value="TPR-like"/>
    <property type="match status" value="1"/>
</dbReference>
<dbReference type="SMART" id="SM00028">
    <property type="entry name" value="TPR"/>
    <property type="match status" value="3"/>
</dbReference>
<evidence type="ECO:0000256" key="2">
    <source>
        <dbReference type="SAM" id="Coils"/>
    </source>
</evidence>
<organism evidence="3 4">
    <name type="scientific">Chloropicon primus</name>
    <dbReference type="NCBI Taxonomy" id="1764295"/>
    <lineage>
        <taxon>Eukaryota</taxon>
        <taxon>Viridiplantae</taxon>
        <taxon>Chlorophyta</taxon>
        <taxon>Chloropicophyceae</taxon>
        <taxon>Chloropicales</taxon>
        <taxon>Chloropicaceae</taxon>
        <taxon>Chloropicon</taxon>
    </lineage>
</organism>
<dbReference type="PANTHER" id="PTHR46512">
    <property type="entry name" value="PEPTIDYLPROLYL ISOMERASE"/>
    <property type="match status" value="1"/>
</dbReference>
<dbReference type="PROSITE" id="PS50005">
    <property type="entry name" value="TPR"/>
    <property type="match status" value="1"/>
</dbReference>
<feature type="repeat" description="TPR" evidence="1">
    <location>
        <begin position="96"/>
        <end position="129"/>
    </location>
</feature>
<feature type="coiled-coil region" evidence="2">
    <location>
        <begin position="122"/>
        <end position="149"/>
    </location>
</feature>
<dbReference type="InterPro" id="IPR050754">
    <property type="entry name" value="FKBP4/5/8-like"/>
</dbReference>
<sequence>MTVEESRHEEEYVAAVAEKDAGNKHFSAGEYERAKGSYLLALNLLQDGGNPVVTREANDLACKLHTNAAAVFIKLGDPLSAIEHCKLALAIDKRNVKALFRRAECLKSLGHYSEALVQLERALLIEENNEEIKESMDECEDLLEFQEHAETFEGEDLGAAQSPAAGDGSDRRELPEDVLLALESKISGLRDEVLGGRAEVDEHVMLNHGESKFGMIEIKDAFMGPSNLSSALQFVRGQHLTATAKFAFVIVQKSKMLYPNVWWAHPWPLDDRDKDGIFVEAHTRECHATWFIPLEESGDSVIPQREIRLHQTCKLLLDESVFP</sequence>
<keyword evidence="2" id="KW-0175">Coiled coil</keyword>
<gene>
    <name evidence="3" type="ORF">A3770_03p23220</name>
</gene>
<dbReference type="Gene3D" id="1.25.40.10">
    <property type="entry name" value="Tetratricopeptide repeat domain"/>
    <property type="match status" value="1"/>
</dbReference>
<reference evidence="3 4" key="1">
    <citation type="submission" date="2018-07" db="EMBL/GenBank/DDBJ databases">
        <title>The complete nuclear genome of the prasinophyte Chloropicon primus (CCMP1205).</title>
        <authorList>
            <person name="Pombert J.-F."/>
            <person name="Otis C."/>
            <person name="Turmel M."/>
            <person name="Lemieux C."/>
        </authorList>
    </citation>
    <scope>NUCLEOTIDE SEQUENCE [LARGE SCALE GENOMIC DNA]</scope>
    <source>
        <strain evidence="3 4">CCMP1205</strain>
    </source>
</reference>
<evidence type="ECO:0000256" key="1">
    <source>
        <dbReference type="PROSITE-ProRule" id="PRU00339"/>
    </source>
</evidence>
<accession>A0A5B8MIB2</accession>
<dbReference type="EMBL" id="CP031036">
    <property type="protein sequence ID" value="QDZ19804.1"/>
    <property type="molecule type" value="Genomic_DNA"/>
</dbReference>
<dbReference type="OrthoDB" id="433738at2759"/>
<dbReference type="Proteomes" id="UP000316726">
    <property type="component" value="Chromosome 3"/>
</dbReference>
<dbReference type="InterPro" id="IPR019734">
    <property type="entry name" value="TPR_rpt"/>
</dbReference>
<name>A0A5B8MIB2_9CHLO</name>
<dbReference type="STRING" id="1764295.A0A5B8MIB2"/>
<evidence type="ECO:0000313" key="3">
    <source>
        <dbReference type="EMBL" id="QDZ19804.1"/>
    </source>
</evidence>
<protein>
    <submittedName>
        <fullName evidence="3">Uncharacterized protein</fullName>
    </submittedName>
</protein>
<dbReference type="InterPro" id="IPR011990">
    <property type="entry name" value="TPR-like_helical_dom_sf"/>
</dbReference>
<proteinExistence type="predicted"/>
<dbReference type="Pfam" id="PF14559">
    <property type="entry name" value="TPR_19"/>
    <property type="match status" value="1"/>
</dbReference>
<evidence type="ECO:0000313" key="4">
    <source>
        <dbReference type="Proteomes" id="UP000316726"/>
    </source>
</evidence>
<keyword evidence="1" id="KW-0802">TPR repeat</keyword>
<dbReference type="AlphaFoldDB" id="A0A5B8MIB2"/>
<keyword evidence="4" id="KW-1185">Reference proteome</keyword>